<gene>
    <name evidence="1" type="ORF">KDW03_05030</name>
</gene>
<keyword evidence="2" id="KW-1185">Reference proteome</keyword>
<dbReference type="AlphaFoldDB" id="A0AAX3BFU4"/>
<organism evidence="1 2">
    <name type="scientific">Thermospira aquatica</name>
    <dbReference type="NCBI Taxonomy" id="2828656"/>
    <lineage>
        <taxon>Bacteria</taxon>
        <taxon>Pseudomonadati</taxon>
        <taxon>Spirochaetota</taxon>
        <taxon>Spirochaetia</taxon>
        <taxon>Brevinematales</taxon>
        <taxon>Thermospiraceae</taxon>
        <taxon>Thermospira</taxon>
    </lineage>
</organism>
<reference evidence="1" key="2">
    <citation type="submission" date="2022-06" db="EMBL/GenBank/DDBJ databases">
        <title>Thermospira aquatica gen. nov., sp. nov.</title>
        <authorList>
            <person name="Ben Ali Gam Z."/>
            <person name="Labat M."/>
        </authorList>
    </citation>
    <scope>NUCLEOTIDE SEQUENCE</scope>
    <source>
        <strain evidence="1">F1F22</strain>
    </source>
</reference>
<name>A0AAX3BFU4_9SPIR</name>
<dbReference type="SUPFAM" id="SSF48452">
    <property type="entry name" value="TPR-like"/>
    <property type="match status" value="1"/>
</dbReference>
<evidence type="ECO:0000313" key="1">
    <source>
        <dbReference type="EMBL" id="URA11160.1"/>
    </source>
</evidence>
<dbReference type="Gene3D" id="1.25.40.10">
    <property type="entry name" value="Tetratricopeptide repeat domain"/>
    <property type="match status" value="1"/>
</dbReference>
<dbReference type="KEGG" id="taqu:KDW03_05030"/>
<proteinExistence type="predicted"/>
<dbReference type="InterPro" id="IPR011990">
    <property type="entry name" value="TPR-like_helical_dom_sf"/>
</dbReference>
<evidence type="ECO:0000313" key="2">
    <source>
        <dbReference type="Proteomes" id="UP001056539"/>
    </source>
</evidence>
<evidence type="ECO:0008006" key="3">
    <source>
        <dbReference type="Google" id="ProtNLM"/>
    </source>
</evidence>
<dbReference type="RefSeq" id="WP_271436295.1">
    <property type="nucleotide sequence ID" value="NZ_CP073355.1"/>
</dbReference>
<protein>
    <recommendedName>
        <fullName evidence="3">Tetratricopeptide repeat protein</fullName>
    </recommendedName>
</protein>
<reference evidence="1" key="1">
    <citation type="submission" date="2021-04" db="EMBL/GenBank/DDBJ databases">
        <authorList>
            <person name="Postec A."/>
        </authorList>
    </citation>
    <scope>NUCLEOTIDE SEQUENCE</scope>
    <source>
        <strain evidence="1">F1F22</strain>
    </source>
</reference>
<sequence>MPIKTFEEYRDITYEAVELFHKKKYKQALKKFLALEETNYTNLKVHEMLVYIYIQLGEFEKADEQYRIYLELLSEQYPDIPKRRTFEEIVESAGNYEEAQHSYENLLKEPEKYNIFEGMAIASRLAIHHMNRGEYEKAEEVLRVYQSIFYPETMEAPVGAYYGE</sequence>
<dbReference type="Proteomes" id="UP001056539">
    <property type="component" value="Chromosome"/>
</dbReference>
<accession>A0AAX3BFU4</accession>
<dbReference type="EMBL" id="CP073355">
    <property type="protein sequence ID" value="URA11160.1"/>
    <property type="molecule type" value="Genomic_DNA"/>
</dbReference>